<name>A0AAV5RQ41_STABA</name>
<reference evidence="1 2" key="1">
    <citation type="journal article" date="2023" name="Elife">
        <title>Identification of key yeast species and microbe-microbe interactions impacting larval growth of Drosophila in the wild.</title>
        <authorList>
            <person name="Mure A."/>
            <person name="Sugiura Y."/>
            <person name="Maeda R."/>
            <person name="Honda K."/>
            <person name="Sakurai N."/>
            <person name="Takahashi Y."/>
            <person name="Watada M."/>
            <person name="Katoh T."/>
            <person name="Gotoh A."/>
            <person name="Gotoh Y."/>
            <person name="Taniguchi I."/>
            <person name="Nakamura K."/>
            <person name="Hayashi T."/>
            <person name="Katayama T."/>
            <person name="Uemura T."/>
            <person name="Hattori Y."/>
        </authorList>
    </citation>
    <scope>NUCLEOTIDE SEQUENCE [LARGE SCALE GENOMIC DNA]</scope>
    <source>
        <strain evidence="1 2">SB-73</strain>
    </source>
</reference>
<dbReference type="EMBL" id="BTGC01000008">
    <property type="protein sequence ID" value="GMM53372.1"/>
    <property type="molecule type" value="Genomic_DNA"/>
</dbReference>
<evidence type="ECO:0000313" key="2">
    <source>
        <dbReference type="Proteomes" id="UP001362899"/>
    </source>
</evidence>
<proteinExistence type="predicted"/>
<gene>
    <name evidence="1" type="ORF">DASB73_043350</name>
</gene>
<dbReference type="AlphaFoldDB" id="A0AAV5RQ41"/>
<keyword evidence="2" id="KW-1185">Reference proteome</keyword>
<evidence type="ECO:0000313" key="1">
    <source>
        <dbReference type="EMBL" id="GMM53372.1"/>
    </source>
</evidence>
<organism evidence="1 2">
    <name type="scientific">Starmerella bacillaris</name>
    <name type="common">Yeast</name>
    <name type="synonym">Candida zemplinina</name>
    <dbReference type="NCBI Taxonomy" id="1247836"/>
    <lineage>
        <taxon>Eukaryota</taxon>
        <taxon>Fungi</taxon>
        <taxon>Dikarya</taxon>
        <taxon>Ascomycota</taxon>
        <taxon>Saccharomycotina</taxon>
        <taxon>Dipodascomycetes</taxon>
        <taxon>Dipodascales</taxon>
        <taxon>Trichomonascaceae</taxon>
        <taxon>Starmerella</taxon>
    </lineage>
</organism>
<sequence>MGIPLLTKRALGFKTKHPAPFFKDGDFYIDGFNFITEISKFYATKKYDQQDRESDFAYMEKITKVTVGRLKALKPRSITFFLDAYIDEEKFKVRVERSRTKIRKMEYLKGCGLILNMLIDQDSALKLAYTGGEAEDVIMQCIDKRVSEANRQFVFSNDSDMYRYDVNCPRDVEIVPIEFNVNGFRFTKSINLSVLLENVIKENEVIRPPFSVPCDTIYSDKAKKREILELLNCAKVSKRFYKLLVSINIPQKQHNSTLIQNVCFADCGKRIRQLAYRMLIDEYVKNDISYEGVNCSEIEEWTQVGFSIVPMKVQPLNNEDFSLELSKIENKSFSEIFGIYLWDFIENLSKTDEYSELLSSYKVTLPQIMQCIDSLYHENYSKLPKKAYLDEKQLIYFGFTESLYSSLHFLSIFKPMCENISRIGFELDMERFSLFVHK</sequence>
<dbReference type="Proteomes" id="UP001362899">
    <property type="component" value="Unassembled WGS sequence"/>
</dbReference>
<accession>A0AAV5RQ41</accession>
<protein>
    <submittedName>
        <fullName evidence="1">Uncharacterized protein</fullName>
    </submittedName>
</protein>
<comment type="caution">
    <text evidence="1">The sequence shown here is derived from an EMBL/GenBank/DDBJ whole genome shotgun (WGS) entry which is preliminary data.</text>
</comment>